<protein>
    <recommendedName>
        <fullName evidence="1">Retrotransposon gag domain-containing protein</fullName>
    </recommendedName>
</protein>
<dbReference type="PANTHER" id="PTHR33223:SF3">
    <property type="match status" value="1"/>
</dbReference>
<dbReference type="Pfam" id="PF03732">
    <property type="entry name" value="Retrotrans_gag"/>
    <property type="match status" value="1"/>
</dbReference>
<reference evidence="2" key="1">
    <citation type="journal article" date="2025" name="Foods">
        <title>Unveiling the Microbial Signatures of Arabica Coffee Cherries: Insights into Ripeness Specific Diversity, Functional Traits, and Implications for Quality and Safety.</title>
        <authorList>
            <consortium name="RefSeq"/>
            <person name="Tenea G.N."/>
            <person name="Cifuentes V."/>
            <person name="Reyes P."/>
            <person name="Cevallos-Vallejos M."/>
        </authorList>
    </citation>
    <scope>NUCLEOTIDE SEQUENCE [LARGE SCALE GENOMIC DNA]</scope>
</reference>
<dbReference type="GeneID" id="113704770"/>
<accession>A0A6P6TVS4</accession>
<evidence type="ECO:0000259" key="1">
    <source>
        <dbReference type="Pfam" id="PF03732"/>
    </source>
</evidence>
<dbReference type="AlphaFoldDB" id="A0A6P6TVS4"/>
<reference evidence="3" key="2">
    <citation type="submission" date="2025-08" db="UniProtKB">
        <authorList>
            <consortium name="RefSeq"/>
        </authorList>
    </citation>
    <scope>IDENTIFICATION</scope>
    <source>
        <tissue evidence="3">Leaves</tissue>
    </source>
</reference>
<feature type="domain" description="Retrotransposon gag" evidence="1">
    <location>
        <begin position="129"/>
        <end position="221"/>
    </location>
</feature>
<name>A0A6P6TVS4_COFAR</name>
<dbReference type="OrthoDB" id="849214at2759"/>
<evidence type="ECO:0000313" key="2">
    <source>
        <dbReference type="Proteomes" id="UP001652660"/>
    </source>
</evidence>
<evidence type="ECO:0000313" key="3">
    <source>
        <dbReference type="RefSeq" id="XP_027082445.1"/>
    </source>
</evidence>
<organism evidence="2 3">
    <name type="scientific">Coffea arabica</name>
    <name type="common">Arabian coffee</name>
    <dbReference type="NCBI Taxonomy" id="13443"/>
    <lineage>
        <taxon>Eukaryota</taxon>
        <taxon>Viridiplantae</taxon>
        <taxon>Streptophyta</taxon>
        <taxon>Embryophyta</taxon>
        <taxon>Tracheophyta</taxon>
        <taxon>Spermatophyta</taxon>
        <taxon>Magnoliopsida</taxon>
        <taxon>eudicotyledons</taxon>
        <taxon>Gunneridae</taxon>
        <taxon>Pentapetalae</taxon>
        <taxon>asterids</taxon>
        <taxon>lamiids</taxon>
        <taxon>Gentianales</taxon>
        <taxon>Rubiaceae</taxon>
        <taxon>Ixoroideae</taxon>
        <taxon>Gardenieae complex</taxon>
        <taxon>Bertiereae - Coffeeae clade</taxon>
        <taxon>Coffeeae</taxon>
        <taxon>Coffea</taxon>
    </lineage>
</organism>
<gene>
    <name evidence="3" type="primary">LOC113704770</name>
</gene>
<dbReference type="RefSeq" id="XP_027082445.1">
    <property type="nucleotide sequence ID" value="XM_027226644.1"/>
</dbReference>
<dbReference type="Proteomes" id="UP001652660">
    <property type="component" value="Chromosome 8e"/>
</dbReference>
<dbReference type="PANTHER" id="PTHR33223">
    <property type="entry name" value="CCHC-TYPE DOMAIN-CONTAINING PROTEIN"/>
    <property type="match status" value="1"/>
</dbReference>
<proteinExistence type="predicted"/>
<keyword evidence="2" id="KW-1185">Reference proteome</keyword>
<dbReference type="InterPro" id="IPR005162">
    <property type="entry name" value="Retrotrans_gag_dom"/>
</dbReference>
<sequence>MPRSSRIGELQYDPEIEKTERILKKKTKQQVRSSNLVEPSSEFEEEIETMVDERTLRELATPDLNQQLLCITYPVLEVPFELKSGLIHLLPSFRGLAGKDPHKHLKEFHVACSTMKPQGVTEEQIKLRAFPFSLADKAKDWLYYLPSGSITTWTDMKQQFLEKFFPASRAASIRKDICGIRQFNGETLHEYWERFKQLYARCPHYQIPDQLLIQHFYEGLSATNRKIIDAAIRGALVNKTPTEARRIISNMAANGQQFGQRQDYASRKVSEVSISSIEQRLDSLTSLVEKLVVGQVQQAKTCGICYASSHQTDMCPTLQDDPNEYVNAVCGFPGLPQRRYDPYSNTYDLWWKDHPNFSYALRPRGFHQQQY</sequence>